<dbReference type="PANTHER" id="PTHR32385">
    <property type="entry name" value="MANNOSYL PHOSPHORYLINOSITOL CERAMIDE SYNTHASE"/>
    <property type="match status" value="1"/>
</dbReference>
<feature type="transmembrane region" description="Helical" evidence="7">
    <location>
        <begin position="6"/>
        <end position="32"/>
    </location>
</feature>
<evidence type="ECO:0000256" key="7">
    <source>
        <dbReference type="SAM" id="Phobius"/>
    </source>
</evidence>
<accession>A0A6G1I8H0</accession>
<keyword evidence="5 7" id="KW-1133">Transmembrane helix</keyword>
<evidence type="ECO:0000256" key="4">
    <source>
        <dbReference type="ARBA" id="ARBA00022692"/>
    </source>
</evidence>
<evidence type="ECO:0000256" key="1">
    <source>
        <dbReference type="ARBA" id="ARBA00004141"/>
    </source>
</evidence>
<dbReference type="InterPro" id="IPR051706">
    <property type="entry name" value="Glycosyltransferase_domain"/>
</dbReference>
<keyword evidence="9" id="KW-1185">Reference proteome</keyword>
<keyword evidence="4 7" id="KW-0812">Transmembrane</keyword>
<dbReference type="GO" id="GO:0000030">
    <property type="term" value="F:mannosyltransferase activity"/>
    <property type="evidence" value="ECO:0007669"/>
    <property type="project" value="TreeGrafter"/>
</dbReference>
<dbReference type="FunFam" id="3.90.550.20:FF:000001">
    <property type="entry name" value="MIPC synthase subunit (SurA)"/>
    <property type="match status" value="1"/>
</dbReference>
<evidence type="ECO:0000256" key="6">
    <source>
        <dbReference type="ARBA" id="ARBA00023136"/>
    </source>
</evidence>
<dbReference type="SUPFAM" id="SSF53448">
    <property type="entry name" value="Nucleotide-diphospho-sugar transferases"/>
    <property type="match status" value="1"/>
</dbReference>
<sequence>MRRAYAIYLIVNLLILGFIVNYVWTLLSLLVVTGRSDAISRAELPGPNSPLPKQRQAVIPKIIHQTYSNTSIPERWKEAQRSCLDLHEDYEYKLWTDKSSREFISQEYPWFLETFDSYTYPIQRADAIRYFVLAHFGGIYIDMDDGCNRRLDALLAYPAWVRRTVPTGISNDVMGSVPHHPFFLRVIDALPRYDRNWVLPYVTVMGSTGPLFLSVIWRHYNSEGSHAEKDRVRILFPDEYNAHSWSFFTHHEGSSWHQSDVKLIMWMARNWIMLFVLGTVIGLSVIFAGFWVYARFCLGAGSPKKRASLRRLRFWRTQSSGKIDYELLDRESDHRV</sequence>
<dbReference type="InterPro" id="IPR029044">
    <property type="entry name" value="Nucleotide-diphossugar_trans"/>
</dbReference>
<evidence type="ECO:0000313" key="9">
    <source>
        <dbReference type="Proteomes" id="UP000799640"/>
    </source>
</evidence>
<feature type="transmembrane region" description="Helical" evidence="7">
    <location>
        <begin position="271"/>
        <end position="294"/>
    </location>
</feature>
<evidence type="ECO:0000256" key="2">
    <source>
        <dbReference type="ARBA" id="ARBA00009003"/>
    </source>
</evidence>
<dbReference type="AlphaFoldDB" id="A0A6G1I8H0"/>
<protein>
    <submittedName>
        <fullName evidence="8">Mannosyl phosphorylinositol ceramide synthase SUR1</fullName>
    </submittedName>
</protein>
<dbReference type="PANTHER" id="PTHR32385:SF20">
    <property type="entry name" value="MANNOSYL PHOSPHORYLINOSITOL CERAMIDE SYNTHASE CSH1-RELATED"/>
    <property type="match status" value="1"/>
</dbReference>
<proteinExistence type="inferred from homology"/>
<keyword evidence="6 7" id="KW-0472">Membrane</keyword>
<organism evidence="8 9">
    <name type="scientific">Trichodelitschia bisporula</name>
    <dbReference type="NCBI Taxonomy" id="703511"/>
    <lineage>
        <taxon>Eukaryota</taxon>
        <taxon>Fungi</taxon>
        <taxon>Dikarya</taxon>
        <taxon>Ascomycota</taxon>
        <taxon>Pezizomycotina</taxon>
        <taxon>Dothideomycetes</taxon>
        <taxon>Dothideomycetes incertae sedis</taxon>
        <taxon>Phaeotrichales</taxon>
        <taxon>Phaeotrichaceae</taxon>
        <taxon>Trichodelitschia</taxon>
    </lineage>
</organism>
<dbReference type="EMBL" id="ML996688">
    <property type="protein sequence ID" value="KAF2404416.1"/>
    <property type="molecule type" value="Genomic_DNA"/>
</dbReference>
<dbReference type="Proteomes" id="UP000799640">
    <property type="component" value="Unassembled WGS sequence"/>
</dbReference>
<comment type="similarity">
    <text evidence="2">Belongs to the glycosyltransferase 32 family.</text>
</comment>
<dbReference type="Gene3D" id="3.90.550.20">
    <property type="match status" value="1"/>
</dbReference>
<evidence type="ECO:0000313" key="8">
    <source>
        <dbReference type="EMBL" id="KAF2404416.1"/>
    </source>
</evidence>
<evidence type="ECO:0000256" key="5">
    <source>
        <dbReference type="ARBA" id="ARBA00022989"/>
    </source>
</evidence>
<evidence type="ECO:0000256" key="3">
    <source>
        <dbReference type="ARBA" id="ARBA00022679"/>
    </source>
</evidence>
<dbReference type="Pfam" id="PF04488">
    <property type="entry name" value="Gly_transf_sug"/>
    <property type="match status" value="1"/>
</dbReference>
<comment type="subcellular location">
    <subcellularLocation>
        <location evidence="1">Membrane</location>
        <topology evidence="1">Multi-pass membrane protein</topology>
    </subcellularLocation>
</comment>
<gene>
    <name evidence="8" type="ORF">EJ06DRAFT_203550</name>
</gene>
<keyword evidence="3" id="KW-0808">Transferase</keyword>
<dbReference type="OrthoDB" id="3647at2759"/>
<name>A0A6G1I8H0_9PEZI</name>
<reference evidence="8" key="1">
    <citation type="journal article" date="2020" name="Stud. Mycol.">
        <title>101 Dothideomycetes genomes: a test case for predicting lifestyles and emergence of pathogens.</title>
        <authorList>
            <person name="Haridas S."/>
            <person name="Albert R."/>
            <person name="Binder M."/>
            <person name="Bloem J."/>
            <person name="Labutti K."/>
            <person name="Salamov A."/>
            <person name="Andreopoulos B."/>
            <person name="Baker S."/>
            <person name="Barry K."/>
            <person name="Bills G."/>
            <person name="Bluhm B."/>
            <person name="Cannon C."/>
            <person name="Castanera R."/>
            <person name="Culley D."/>
            <person name="Daum C."/>
            <person name="Ezra D."/>
            <person name="Gonzalez J."/>
            <person name="Henrissat B."/>
            <person name="Kuo A."/>
            <person name="Liang C."/>
            <person name="Lipzen A."/>
            <person name="Lutzoni F."/>
            <person name="Magnuson J."/>
            <person name="Mondo S."/>
            <person name="Nolan M."/>
            <person name="Ohm R."/>
            <person name="Pangilinan J."/>
            <person name="Park H.-J."/>
            <person name="Ramirez L."/>
            <person name="Alfaro M."/>
            <person name="Sun H."/>
            <person name="Tritt A."/>
            <person name="Yoshinaga Y."/>
            <person name="Zwiers L.-H."/>
            <person name="Turgeon B."/>
            <person name="Goodwin S."/>
            <person name="Spatafora J."/>
            <person name="Crous P."/>
            <person name="Grigoriev I."/>
        </authorList>
    </citation>
    <scope>NUCLEOTIDE SEQUENCE</scope>
    <source>
        <strain evidence="8">CBS 262.69</strain>
    </source>
</reference>
<dbReference type="InterPro" id="IPR007577">
    <property type="entry name" value="GlycoTrfase_DXD_sugar-bd_CS"/>
</dbReference>
<dbReference type="GO" id="GO:0016020">
    <property type="term" value="C:membrane"/>
    <property type="evidence" value="ECO:0007669"/>
    <property type="project" value="UniProtKB-SubCell"/>
</dbReference>
<dbReference type="GO" id="GO:0051999">
    <property type="term" value="P:mannosyl-inositol phosphorylceramide biosynthetic process"/>
    <property type="evidence" value="ECO:0007669"/>
    <property type="project" value="TreeGrafter"/>
</dbReference>